<dbReference type="PANTHER" id="PTHR43798">
    <property type="entry name" value="MONOACYLGLYCEROL LIPASE"/>
    <property type="match status" value="1"/>
</dbReference>
<organism evidence="2 3">
    <name type="scientific">Smittium culicis</name>
    <dbReference type="NCBI Taxonomy" id="133412"/>
    <lineage>
        <taxon>Eukaryota</taxon>
        <taxon>Fungi</taxon>
        <taxon>Fungi incertae sedis</taxon>
        <taxon>Zoopagomycota</taxon>
        <taxon>Kickxellomycotina</taxon>
        <taxon>Harpellomycetes</taxon>
        <taxon>Harpellales</taxon>
        <taxon>Legeriomycetaceae</taxon>
        <taxon>Smittium</taxon>
    </lineage>
</organism>
<dbReference type="Gene3D" id="3.40.50.1820">
    <property type="entry name" value="alpha/beta hydrolase"/>
    <property type="match status" value="1"/>
</dbReference>
<gene>
    <name evidence="2" type="ORF">AYI69_g3680</name>
</gene>
<reference evidence="3" key="1">
    <citation type="submission" date="2017-01" db="EMBL/GenBank/DDBJ databases">
        <authorList>
            <person name="Wang Y."/>
            <person name="White M."/>
            <person name="Kvist S."/>
            <person name="Moncalvo J.-M."/>
        </authorList>
    </citation>
    <scope>NUCLEOTIDE SEQUENCE [LARGE SCALE GENOMIC DNA]</scope>
    <source>
        <strain evidence="3">ID-206-W2</strain>
    </source>
</reference>
<dbReference type="PANTHER" id="PTHR43798:SF33">
    <property type="entry name" value="HYDROLASE, PUTATIVE (AFU_ORTHOLOGUE AFUA_2G14860)-RELATED"/>
    <property type="match status" value="1"/>
</dbReference>
<sequence length="311" mass="34895">MIPARVFNMMSRITIPNILKNQGAVSGYLDISNSDGTVGKLYVEDSGDSPNPVGTLVCIPGIGDIRMAYRIFANEYVKKNYRLIISDIRGFGDSSIGFTDYSSELVASDIKKIISEKKLKDNAVLVGNSLAAGSCLLVASENIPAVKGVMMFGPLVHDMLSDKVISPFTYPFLAGPWGKYFWFGFQKMLFAKRVKPEGYREHMSLVKKNFVETDATSTLARYFRATKINVENCMPKVTVPTLAIYGENDWEYISPSLEKSWLDKKFEHNPSYESHMIPNTGNYPQLESFEETLKIVEPFLKKIPFSSNNKD</sequence>
<name>A0A1R1YJ15_9FUNG</name>
<comment type="caution">
    <text evidence="2">The sequence shown here is derived from an EMBL/GenBank/DDBJ whole genome shotgun (WGS) entry which is preliminary data.</text>
</comment>
<protein>
    <recommendedName>
        <fullName evidence="1">AB hydrolase-1 domain-containing protein</fullName>
    </recommendedName>
</protein>
<evidence type="ECO:0000313" key="2">
    <source>
        <dbReference type="EMBL" id="OMJ26908.1"/>
    </source>
</evidence>
<proteinExistence type="predicted"/>
<dbReference type="AlphaFoldDB" id="A0A1R1YJ15"/>
<dbReference type="PRINTS" id="PR00412">
    <property type="entry name" value="EPOXHYDRLASE"/>
</dbReference>
<dbReference type="OrthoDB" id="408373at2759"/>
<dbReference type="EMBL" id="LSSM01001292">
    <property type="protein sequence ID" value="OMJ26908.1"/>
    <property type="molecule type" value="Genomic_DNA"/>
</dbReference>
<feature type="domain" description="AB hydrolase-1" evidence="1">
    <location>
        <begin position="55"/>
        <end position="194"/>
    </location>
</feature>
<dbReference type="Pfam" id="PF00561">
    <property type="entry name" value="Abhydrolase_1"/>
    <property type="match status" value="1"/>
</dbReference>
<dbReference type="Proteomes" id="UP000187429">
    <property type="component" value="Unassembled WGS sequence"/>
</dbReference>
<dbReference type="InterPro" id="IPR029058">
    <property type="entry name" value="AB_hydrolase_fold"/>
</dbReference>
<evidence type="ECO:0000259" key="1">
    <source>
        <dbReference type="Pfam" id="PF00561"/>
    </source>
</evidence>
<dbReference type="InterPro" id="IPR050266">
    <property type="entry name" value="AB_hydrolase_sf"/>
</dbReference>
<dbReference type="GO" id="GO:0003824">
    <property type="term" value="F:catalytic activity"/>
    <property type="evidence" value="ECO:0007669"/>
    <property type="project" value="InterPro"/>
</dbReference>
<dbReference type="InterPro" id="IPR000639">
    <property type="entry name" value="Epox_hydrolase-like"/>
</dbReference>
<keyword evidence="3" id="KW-1185">Reference proteome</keyword>
<dbReference type="SUPFAM" id="SSF53474">
    <property type="entry name" value="alpha/beta-Hydrolases"/>
    <property type="match status" value="1"/>
</dbReference>
<accession>A0A1R1YJ15</accession>
<evidence type="ECO:0000313" key="3">
    <source>
        <dbReference type="Proteomes" id="UP000187429"/>
    </source>
</evidence>
<dbReference type="GO" id="GO:0016020">
    <property type="term" value="C:membrane"/>
    <property type="evidence" value="ECO:0007669"/>
    <property type="project" value="TreeGrafter"/>
</dbReference>
<dbReference type="InterPro" id="IPR000073">
    <property type="entry name" value="AB_hydrolase_1"/>
</dbReference>